<feature type="transmembrane region" description="Helical" evidence="8">
    <location>
        <begin position="261"/>
        <end position="281"/>
    </location>
</feature>
<dbReference type="NCBIfam" id="TIGR02602">
    <property type="entry name" value="8TM_EpsH"/>
    <property type="match status" value="1"/>
</dbReference>
<name>A0A1N6J732_9PROT</name>
<dbReference type="GO" id="GO:0006508">
    <property type="term" value="P:proteolysis"/>
    <property type="evidence" value="ECO:0007669"/>
    <property type="project" value="UniProtKB-KW"/>
</dbReference>
<evidence type="ECO:0000313" key="10">
    <source>
        <dbReference type="EMBL" id="SIO40208.1"/>
    </source>
</evidence>
<evidence type="ECO:0000256" key="1">
    <source>
        <dbReference type="ARBA" id="ARBA00004651"/>
    </source>
</evidence>
<dbReference type="STRING" id="44575.SAMN05216419_100350"/>
<feature type="transmembrane region" description="Helical" evidence="8">
    <location>
        <begin position="82"/>
        <end position="102"/>
    </location>
</feature>
<feature type="transmembrane region" description="Helical" evidence="8">
    <location>
        <begin position="196"/>
        <end position="214"/>
    </location>
</feature>
<evidence type="ECO:0000259" key="9">
    <source>
        <dbReference type="Pfam" id="PF11984"/>
    </source>
</evidence>
<keyword evidence="3" id="KW-0645">Protease</keyword>
<dbReference type="NCBIfam" id="TIGR02914">
    <property type="entry name" value="EpsI_fam"/>
    <property type="match status" value="1"/>
</dbReference>
<feature type="transmembrane region" description="Helical" evidence="8">
    <location>
        <begin position="137"/>
        <end position="155"/>
    </location>
</feature>
<comment type="subcellular location">
    <subcellularLocation>
        <location evidence="1">Cell membrane</location>
        <topology evidence="1">Multi-pass membrane protein</topology>
    </subcellularLocation>
</comment>
<dbReference type="RefSeq" id="WP_028460752.1">
    <property type="nucleotide sequence ID" value="NZ_FSRO01000001.1"/>
</dbReference>
<dbReference type="Pfam" id="PF11984">
    <property type="entry name" value="DUF3485"/>
    <property type="match status" value="1"/>
</dbReference>
<feature type="domain" description="Methanolan biosynthesis EpsI" evidence="9">
    <location>
        <begin position="318"/>
        <end position="515"/>
    </location>
</feature>
<evidence type="ECO:0000256" key="5">
    <source>
        <dbReference type="ARBA" id="ARBA00022801"/>
    </source>
</evidence>
<dbReference type="InterPro" id="IPR014263">
    <property type="entry name" value="Methanolan_biosynth_EpsI"/>
</dbReference>
<feature type="transmembrane region" description="Helical" evidence="8">
    <location>
        <begin position="221"/>
        <end position="241"/>
    </location>
</feature>
<evidence type="ECO:0000256" key="4">
    <source>
        <dbReference type="ARBA" id="ARBA00022692"/>
    </source>
</evidence>
<proteinExistence type="predicted"/>
<dbReference type="EMBL" id="FSRO01000001">
    <property type="protein sequence ID" value="SIO40208.1"/>
    <property type="molecule type" value="Genomic_DNA"/>
</dbReference>
<keyword evidence="2" id="KW-1003">Cell membrane</keyword>
<dbReference type="GO" id="GO:0005886">
    <property type="term" value="C:plasma membrane"/>
    <property type="evidence" value="ECO:0007669"/>
    <property type="project" value="UniProtKB-SubCell"/>
</dbReference>
<evidence type="ECO:0000313" key="11">
    <source>
        <dbReference type="Proteomes" id="UP000185062"/>
    </source>
</evidence>
<dbReference type="GO" id="GO:0008233">
    <property type="term" value="F:peptidase activity"/>
    <property type="evidence" value="ECO:0007669"/>
    <property type="project" value="UniProtKB-KW"/>
</dbReference>
<gene>
    <name evidence="10" type="ORF">SAMN02743940_2368</name>
</gene>
<feature type="transmembrane region" description="Helical" evidence="8">
    <location>
        <begin position="21"/>
        <end position="38"/>
    </location>
</feature>
<dbReference type="InterPro" id="IPR017540">
    <property type="entry name" value="Exosortase-1"/>
</dbReference>
<organism evidence="10 11">
    <name type="scientific">Nitrosomonas cryotolerans ATCC 49181</name>
    <dbReference type="NCBI Taxonomy" id="1131553"/>
    <lineage>
        <taxon>Bacteria</taxon>
        <taxon>Pseudomonadati</taxon>
        <taxon>Pseudomonadota</taxon>
        <taxon>Betaproteobacteria</taxon>
        <taxon>Nitrosomonadales</taxon>
        <taxon>Nitrosomonadaceae</taxon>
        <taxon>Nitrosomonas</taxon>
    </lineage>
</organism>
<dbReference type="InterPro" id="IPR013426">
    <property type="entry name" value="EpsH-like"/>
</dbReference>
<dbReference type="InterPro" id="IPR026392">
    <property type="entry name" value="Exo/Archaeosortase_dom"/>
</dbReference>
<keyword evidence="6 8" id="KW-1133">Transmembrane helix</keyword>
<keyword evidence="11" id="KW-1185">Reference proteome</keyword>
<keyword evidence="5" id="KW-0378">Hydrolase</keyword>
<dbReference type="AlphaFoldDB" id="A0A1N6J732"/>
<evidence type="ECO:0000256" key="8">
    <source>
        <dbReference type="SAM" id="Phobius"/>
    </source>
</evidence>
<keyword evidence="4 8" id="KW-0812">Transmembrane</keyword>
<dbReference type="Pfam" id="PF09721">
    <property type="entry name" value="Exosortase_EpsH"/>
    <property type="match status" value="1"/>
</dbReference>
<keyword evidence="7 8" id="KW-0472">Membrane</keyword>
<protein>
    <submittedName>
        <fullName evidence="10">Exosortase A</fullName>
    </submittedName>
</protein>
<evidence type="ECO:0000256" key="3">
    <source>
        <dbReference type="ARBA" id="ARBA00022670"/>
    </source>
</evidence>
<evidence type="ECO:0000256" key="6">
    <source>
        <dbReference type="ARBA" id="ARBA00022989"/>
    </source>
</evidence>
<feature type="transmembrane region" description="Helical" evidence="8">
    <location>
        <begin position="108"/>
        <end position="130"/>
    </location>
</feature>
<evidence type="ECO:0000256" key="7">
    <source>
        <dbReference type="ARBA" id="ARBA00023136"/>
    </source>
</evidence>
<dbReference type="InterPro" id="IPR019127">
    <property type="entry name" value="Exosortase"/>
</dbReference>
<sequence>MNTSVLSEHTRVAVAENNLGRLILIVLIAVVGILAIYHQTTWSMVSVWYRSETYAHGFLILPFTIYMIWNKRHYLATLQYQPNLWALSVFFLLGLGWVVAALASVQVLAQYILVAMVPAAVCAILGHRFFMATAFPLAYLFFAVPFGEVLIPPLIDFTANFTVSALRLSGIPVYREGTFFSIPSGNWSVVEACSGLRYLIASMTLGTFYAYLTYHSLKRRFIFIVLSMIIPIIANGIRAYLIVMTGHLSDMRLATGADHLVYGWLFFGIVMLLLFGIGSLWREDNESSVVKINPCPKNGITTNDGILFKKTILMAGTVLFIALIWPSYVVYLEKQAVHDRDPKIEIPIASSTWVVHSNPVSDWEPVYVGTPARFQQSYQYADHLISLYITRYYNQQQGNELINAGNFLVQENGADWKNISETKHSITLGSRKIVITQNQLYSNSVKLLVWRWYWLGDDETTNRYLAKAMLAKNKLFGNGDAAAEIIVASPYEYTPDEAVLALQAFLDDMLPVIEAALRNVNND</sequence>
<accession>A0A1N6J732</accession>
<dbReference type="Proteomes" id="UP000185062">
    <property type="component" value="Unassembled WGS sequence"/>
</dbReference>
<dbReference type="NCBIfam" id="TIGR04178">
    <property type="entry name" value="exo_archaeo"/>
    <property type="match status" value="1"/>
</dbReference>
<dbReference type="NCBIfam" id="TIGR03109">
    <property type="entry name" value="exosort_XrtA"/>
    <property type="match status" value="1"/>
</dbReference>
<feature type="transmembrane region" description="Helical" evidence="8">
    <location>
        <begin position="312"/>
        <end position="331"/>
    </location>
</feature>
<evidence type="ECO:0000256" key="2">
    <source>
        <dbReference type="ARBA" id="ARBA00022475"/>
    </source>
</evidence>
<dbReference type="eggNOG" id="COG1269">
    <property type="taxonomic scope" value="Bacteria"/>
</dbReference>
<feature type="transmembrane region" description="Helical" evidence="8">
    <location>
        <begin position="53"/>
        <end position="70"/>
    </location>
</feature>
<reference evidence="10 11" key="1">
    <citation type="submission" date="2016-12" db="EMBL/GenBank/DDBJ databases">
        <authorList>
            <person name="Song W.-J."/>
            <person name="Kurnit D.M."/>
        </authorList>
    </citation>
    <scope>NUCLEOTIDE SEQUENCE [LARGE SCALE GENOMIC DNA]</scope>
    <source>
        <strain evidence="10 11">ATCC 49181</strain>
    </source>
</reference>